<protein>
    <submittedName>
        <fullName evidence="2">Uncharacterized protein</fullName>
    </submittedName>
</protein>
<evidence type="ECO:0000313" key="3">
    <source>
        <dbReference type="Proteomes" id="UP000501346"/>
    </source>
</evidence>
<organism evidence="2 3">
    <name type="scientific">Saccharomyces pastorianus</name>
    <name type="common">Lager yeast</name>
    <name type="synonym">Saccharomyces cerevisiae x Saccharomyces eubayanus</name>
    <dbReference type="NCBI Taxonomy" id="27292"/>
    <lineage>
        <taxon>Eukaryota</taxon>
        <taxon>Fungi</taxon>
        <taxon>Dikarya</taxon>
        <taxon>Ascomycota</taxon>
        <taxon>Saccharomycotina</taxon>
        <taxon>Saccharomycetes</taxon>
        <taxon>Saccharomycetales</taxon>
        <taxon>Saccharomycetaceae</taxon>
        <taxon>Saccharomyces</taxon>
    </lineage>
</organism>
<dbReference type="EMBL" id="CP049001">
    <property type="protein sequence ID" value="QID84447.1"/>
    <property type="molecule type" value="Genomic_DNA"/>
</dbReference>
<dbReference type="GO" id="GO:0003876">
    <property type="term" value="F:AMP deaminase activity"/>
    <property type="evidence" value="ECO:0007669"/>
    <property type="project" value="InterPro"/>
</dbReference>
<evidence type="ECO:0000256" key="1">
    <source>
        <dbReference type="ARBA" id="ARBA00006676"/>
    </source>
</evidence>
<dbReference type="GO" id="GO:0032264">
    <property type="term" value="P:IMP salvage"/>
    <property type="evidence" value="ECO:0007669"/>
    <property type="project" value="InterPro"/>
</dbReference>
<gene>
    <name evidence="2" type="ORF">GRS66_006950</name>
</gene>
<dbReference type="GO" id="GO:0005829">
    <property type="term" value="C:cytosol"/>
    <property type="evidence" value="ECO:0007669"/>
    <property type="project" value="TreeGrafter"/>
</dbReference>
<name>A0A6C1E6V5_SACPS</name>
<accession>A0A6C1E6V5</accession>
<dbReference type="AlphaFoldDB" id="A0A6C1E6V5"/>
<dbReference type="PANTHER" id="PTHR11359:SF7">
    <property type="entry name" value="INACTIVE DEAMINASE YBR284W-RELATED"/>
    <property type="match status" value="1"/>
</dbReference>
<evidence type="ECO:0000313" key="2">
    <source>
        <dbReference type="EMBL" id="QID84447.1"/>
    </source>
</evidence>
<dbReference type="SUPFAM" id="SSF51556">
    <property type="entry name" value="Metallo-dependent hydrolases"/>
    <property type="match status" value="1"/>
</dbReference>
<dbReference type="Proteomes" id="UP000501346">
    <property type="component" value="Chromosome SeIV-SeII"/>
</dbReference>
<dbReference type="Gene3D" id="3.20.20.140">
    <property type="entry name" value="Metal-dependent hydrolases"/>
    <property type="match status" value="2"/>
</dbReference>
<sequence>MVRKNRSLFFVGYDSYSESPSASPILLDDLDGNDDTPDQVLAFDACAGIRSQLQERNSRALKLKGASAGGDLNLDDLDMIPLNTKFDVQMEMGSPMAMPPETLPPIKPLTAKDLAYSSLAHLPSYFFEQIHFHVERKCLLDMCKLRRNYLTISKQDALACSQSQSAKPSQKNLGRIKDETLRTAHLLDSNEENNLTSPRDSSYIIQLCNGHVDVPTFIEYRQNFERCLRIIQDRSLSKFSEKRLQYLLNKFPVFQYLNSKKEMRQSKNVPHKDFYNCRKIDLNLLLSGCFSQWQLTEFIWSKLKKEPNKIIYQTSNGRHITLIQLFKVDFEEANTFSSGLKIIDDSFLEWYKVIYLAKYHLINSDSETFIDPRDKQFRHYLIAKTFLEFDNCINGEYLSELLQTFLIKPLETSKYQLCQLSVDFQFYFHNGNSDVDNWWMVFANWLNHYDLFSKNIRWNVRISRIYPALYHTGKIKSFQDYLDLIFKPLFNTKSYIHKPLGPILSKFLSRIASFDLCIQDSDDYVWKQFTNVDCPPENWTSNGDNPTISQYMYYVYANLAKLNHIRHALHQNTFTLRSSCSSTSMNRTSQFSNTLNFTEHTESTLNNFLLSSGGFLNAENLWNAPPPLVYVFYLSQIPMVMAPLNSIVDSKATIAQDQCPVGLVLEPPKPYKMNPFMKFFEMGFRISLSSESILYNHSYTKEPIIEEYSVAASIYRLHSADLCELLRNSVITSGFADTLKNKWLGTSLVSHNYFMENIGFVDNWYDCKPDTSLDHNVPAIRRQYRSKTLAGEWQLVIS</sequence>
<dbReference type="FunFam" id="3.20.20.140:FF:000078">
    <property type="entry name" value="Inactive deaminase YBR284W"/>
    <property type="match status" value="1"/>
</dbReference>
<dbReference type="Pfam" id="PF19326">
    <property type="entry name" value="AMP_deaminase"/>
    <property type="match status" value="2"/>
</dbReference>
<proteinExistence type="inferred from homology"/>
<dbReference type="PANTHER" id="PTHR11359">
    <property type="entry name" value="AMP DEAMINASE"/>
    <property type="match status" value="1"/>
</dbReference>
<dbReference type="InterPro" id="IPR006329">
    <property type="entry name" value="AMPD"/>
</dbReference>
<dbReference type="InterPro" id="IPR032466">
    <property type="entry name" value="Metal_Hydrolase"/>
</dbReference>
<reference evidence="2 3" key="1">
    <citation type="journal article" date="2019" name="BMC Genomics">
        <title>Chromosome level assembly and comparative genome analysis confirm lager-brewing yeasts originated from a single hybridization.</title>
        <authorList>
            <person name="Salazar A.N."/>
            <person name="Gorter de Vries A.R."/>
            <person name="van den Broek M."/>
            <person name="Brouwers N."/>
            <person name="de la Torre Cortes P."/>
            <person name="Kuijpers N.G.A."/>
            <person name="Daran J.G."/>
            <person name="Abeel T."/>
        </authorList>
    </citation>
    <scope>NUCLEOTIDE SEQUENCE [LARGE SCALE GENOMIC DNA]</scope>
    <source>
        <strain evidence="2 3">CBS 1483</strain>
    </source>
</reference>
<keyword evidence="3" id="KW-1185">Reference proteome</keyword>
<dbReference type="OrthoDB" id="1723809at2759"/>
<comment type="similarity">
    <text evidence="1">Belongs to the metallo-dependent hydrolases superfamily. Adenosine and AMP deaminases family.</text>
</comment>